<comment type="similarity">
    <text evidence="1">Belongs to the outer membrane porin (Opr) (TC 1.B.25) family.</text>
</comment>
<dbReference type="STRING" id="428992.SAMN05216272_11336"/>
<evidence type="ECO:0000256" key="1">
    <source>
        <dbReference type="ARBA" id="ARBA00009075"/>
    </source>
</evidence>
<dbReference type="AlphaFoldDB" id="A0A1G8M265"/>
<dbReference type="PANTHER" id="PTHR34596">
    <property type="entry name" value="CHITOPORIN"/>
    <property type="match status" value="1"/>
</dbReference>
<proteinExistence type="inferred from homology"/>
<evidence type="ECO:0000313" key="5">
    <source>
        <dbReference type="EMBL" id="SDI62041.1"/>
    </source>
</evidence>
<sequence length="436" mass="48344">MHKILLPLLTAVGIAQSVSAAGFLEDSKASLDLRNFYFNQDTRNEDKPTDSEWGQAFMLNYQSGFTEGALGFGVDALGIEAVRLDAPGSSSSKKYQPGSVFPLEHDGSAVSSFSRLEATAKARFAQTQFKGGTLMPKLPVLTYNDGRLVPQTFQGWQVESKDVQDFNLLAGRIDQVNDRNSSNAQGMSINGANDPKTGRFSNQFYYAGVDYQASKQLQLQYYYGELENFYQQHFLGLVHQWQLPVGQLKTDLRYFYSSPDGKNGSASGQKEGYVSAGYYGNGVGKGEVDNRLWSSMLTYSLKGHAFSLGYQGMSGDSDFPHINQGQGRSPYLITNAQVLRFVNAGEDTWMAAYAYDFSRLGVDGLKSSFTYWSGSHIKAKNGDNKEWEHDLRVDYVIPQGTFKGLGFTWRSAVLRGNDSSDKDENRLIVSYSIPLL</sequence>
<evidence type="ECO:0000256" key="3">
    <source>
        <dbReference type="ARBA" id="ARBA00022729"/>
    </source>
</evidence>
<feature type="chain" id="PRO_5011461168" evidence="4">
    <location>
        <begin position="21"/>
        <end position="436"/>
    </location>
</feature>
<dbReference type="RefSeq" id="WP_090267590.1">
    <property type="nucleotide sequence ID" value="NZ_FNDS01000013.1"/>
</dbReference>
<dbReference type="EMBL" id="FNDS01000013">
    <property type="protein sequence ID" value="SDI62041.1"/>
    <property type="molecule type" value="Genomic_DNA"/>
</dbReference>
<keyword evidence="6" id="KW-1185">Reference proteome</keyword>
<accession>A0A1G8M265</accession>
<organism evidence="5 6">
    <name type="scientific">Pseudomonas panipatensis</name>
    <dbReference type="NCBI Taxonomy" id="428992"/>
    <lineage>
        <taxon>Bacteria</taxon>
        <taxon>Pseudomonadati</taxon>
        <taxon>Pseudomonadota</taxon>
        <taxon>Gammaproteobacteria</taxon>
        <taxon>Pseudomonadales</taxon>
        <taxon>Pseudomonadaceae</taxon>
        <taxon>Pseudomonas</taxon>
    </lineage>
</organism>
<keyword evidence="3 4" id="KW-0732">Signal</keyword>
<dbReference type="GO" id="GO:0016020">
    <property type="term" value="C:membrane"/>
    <property type="evidence" value="ECO:0007669"/>
    <property type="project" value="InterPro"/>
</dbReference>
<dbReference type="Gene3D" id="2.40.160.10">
    <property type="entry name" value="Porin"/>
    <property type="match status" value="1"/>
</dbReference>
<name>A0A1G8M265_9PSED</name>
<protein>
    <submittedName>
        <fullName evidence="5">Outer membrane porin, OprD family</fullName>
    </submittedName>
</protein>
<dbReference type="OrthoDB" id="6759120at2"/>
<evidence type="ECO:0000256" key="2">
    <source>
        <dbReference type="ARBA" id="ARBA00022448"/>
    </source>
</evidence>
<dbReference type="PANTHER" id="PTHR34596:SF2">
    <property type="entry name" value="CHITOPORIN"/>
    <property type="match status" value="1"/>
</dbReference>
<dbReference type="GO" id="GO:0015288">
    <property type="term" value="F:porin activity"/>
    <property type="evidence" value="ECO:0007669"/>
    <property type="project" value="TreeGrafter"/>
</dbReference>
<dbReference type="InterPro" id="IPR023614">
    <property type="entry name" value="Porin_dom_sf"/>
</dbReference>
<evidence type="ECO:0000256" key="4">
    <source>
        <dbReference type="SAM" id="SignalP"/>
    </source>
</evidence>
<evidence type="ECO:0000313" key="6">
    <source>
        <dbReference type="Proteomes" id="UP000199636"/>
    </source>
</evidence>
<dbReference type="InterPro" id="IPR005318">
    <property type="entry name" value="OM_porin_bac"/>
</dbReference>
<feature type="signal peptide" evidence="4">
    <location>
        <begin position="1"/>
        <end position="20"/>
    </location>
</feature>
<dbReference type="Pfam" id="PF03573">
    <property type="entry name" value="OprD"/>
    <property type="match status" value="1"/>
</dbReference>
<gene>
    <name evidence="5" type="ORF">SAMN05216272_11336</name>
</gene>
<reference evidence="6" key="1">
    <citation type="submission" date="2016-10" db="EMBL/GenBank/DDBJ databases">
        <authorList>
            <person name="Varghese N."/>
            <person name="Submissions S."/>
        </authorList>
    </citation>
    <scope>NUCLEOTIDE SEQUENCE [LARGE SCALE GENOMIC DNA]</scope>
    <source>
        <strain evidence="6">CCM 7469</strain>
    </source>
</reference>
<keyword evidence="2" id="KW-0813">Transport</keyword>
<dbReference type="Proteomes" id="UP000199636">
    <property type="component" value="Unassembled WGS sequence"/>
</dbReference>